<reference evidence="4 5" key="1">
    <citation type="journal article" date="2018" name="Nat. Biotechnol.">
        <title>A standardized bacterial taxonomy based on genome phylogeny substantially revises the tree of life.</title>
        <authorList>
            <person name="Parks D.H."/>
            <person name="Chuvochina M."/>
            <person name="Waite D.W."/>
            <person name="Rinke C."/>
            <person name="Skarshewski A."/>
            <person name="Chaumeil P.A."/>
            <person name="Hugenholtz P."/>
        </authorList>
    </citation>
    <scope>NUCLEOTIDE SEQUENCE [LARGE SCALE GENOMIC DNA]</scope>
    <source>
        <strain evidence="4">UBA9360</strain>
    </source>
</reference>
<evidence type="ECO:0000313" key="4">
    <source>
        <dbReference type="EMBL" id="HAR56645.1"/>
    </source>
</evidence>
<keyword evidence="1" id="KW-1134">Transmembrane beta strand</keyword>
<protein>
    <submittedName>
        <fullName evidence="4">TonB-dependent receptor</fullName>
    </submittedName>
</protein>
<dbReference type="GO" id="GO:0009279">
    <property type="term" value="C:cell outer membrane"/>
    <property type="evidence" value="ECO:0007669"/>
    <property type="project" value="UniProtKB-SubCell"/>
</dbReference>
<dbReference type="InterPro" id="IPR012910">
    <property type="entry name" value="Plug_dom"/>
</dbReference>
<feature type="domain" description="TonB-dependent receptor plug" evidence="3">
    <location>
        <begin position="60"/>
        <end position="170"/>
    </location>
</feature>
<dbReference type="Gene3D" id="2.170.130.10">
    <property type="entry name" value="TonB-dependent receptor, plug domain"/>
    <property type="match status" value="1"/>
</dbReference>
<dbReference type="InterPro" id="IPR037066">
    <property type="entry name" value="Plug_dom_sf"/>
</dbReference>
<comment type="similarity">
    <text evidence="1">Belongs to the TonB-dependent receptor family.</text>
</comment>
<feature type="non-terminal residue" evidence="4">
    <location>
        <position position="170"/>
    </location>
</feature>
<comment type="subcellular location">
    <subcellularLocation>
        <location evidence="1">Cell outer membrane</location>
        <topology evidence="1">Multi-pass membrane protein</topology>
    </subcellularLocation>
</comment>
<name>A0A348WQ33_9GAMM</name>
<evidence type="ECO:0000259" key="3">
    <source>
        <dbReference type="Pfam" id="PF07715"/>
    </source>
</evidence>
<evidence type="ECO:0000313" key="5">
    <source>
        <dbReference type="Proteomes" id="UP000262878"/>
    </source>
</evidence>
<evidence type="ECO:0000256" key="2">
    <source>
        <dbReference type="SAM" id="SignalP"/>
    </source>
</evidence>
<dbReference type="AlphaFoldDB" id="A0A348WQ33"/>
<sequence>MTNTKSKATRLGFAKTLLSASIAVAISPTLVAQEQAGTTEADVEKIAVVGTRSAPRSIGDSAVPVDIISAEEFKSTGSTDITTMMQAAVPSFNVNDQPINDASTLVRPANLRGLAPDHTLILVNGKRRHRSAVITFLGGQISDGAQGPDISVIPSVALKQVEVLRDGAAA</sequence>
<keyword evidence="4" id="KW-0675">Receptor</keyword>
<dbReference type="SUPFAM" id="SSF56935">
    <property type="entry name" value="Porins"/>
    <property type="match status" value="1"/>
</dbReference>
<keyword evidence="1" id="KW-0472">Membrane</keyword>
<dbReference type="PANTHER" id="PTHR47234:SF3">
    <property type="entry name" value="SECRETIN_TONB SHORT N-TERMINAL DOMAIN-CONTAINING PROTEIN"/>
    <property type="match status" value="1"/>
</dbReference>
<feature type="signal peptide" evidence="2">
    <location>
        <begin position="1"/>
        <end position="32"/>
    </location>
</feature>
<organism evidence="4 5">
    <name type="scientific">Idiomarina baltica</name>
    <dbReference type="NCBI Taxonomy" id="190892"/>
    <lineage>
        <taxon>Bacteria</taxon>
        <taxon>Pseudomonadati</taxon>
        <taxon>Pseudomonadota</taxon>
        <taxon>Gammaproteobacteria</taxon>
        <taxon>Alteromonadales</taxon>
        <taxon>Idiomarinaceae</taxon>
        <taxon>Idiomarina</taxon>
    </lineage>
</organism>
<gene>
    <name evidence="4" type="ORF">DCR58_07665</name>
</gene>
<accession>A0A348WQ33</accession>
<feature type="chain" id="PRO_5016913776" evidence="2">
    <location>
        <begin position="33"/>
        <end position="170"/>
    </location>
</feature>
<keyword evidence="1" id="KW-0813">Transport</keyword>
<proteinExistence type="inferred from homology"/>
<evidence type="ECO:0000256" key="1">
    <source>
        <dbReference type="PROSITE-ProRule" id="PRU01360"/>
    </source>
</evidence>
<comment type="caution">
    <text evidence="4">The sequence shown here is derived from an EMBL/GenBank/DDBJ whole genome shotgun (WGS) entry which is preliminary data.</text>
</comment>
<dbReference type="EMBL" id="DMUP01000178">
    <property type="protein sequence ID" value="HAR56645.1"/>
    <property type="molecule type" value="Genomic_DNA"/>
</dbReference>
<keyword evidence="1" id="KW-0998">Cell outer membrane</keyword>
<dbReference type="Proteomes" id="UP000262878">
    <property type="component" value="Unassembled WGS sequence"/>
</dbReference>
<dbReference type="Pfam" id="PF07715">
    <property type="entry name" value="Plug"/>
    <property type="match status" value="1"/>
</dbReference>
<keyword evidence="1" id="KW-0812">Transmembrane</keyword>
<dbReference type="InterPro" id="IPR039426">
    <property type="entry name" value="TonB-dep_rcpt-like"/>
</dbReference>
<keyword evidence="2" id="KW-0732">Signal</keyword>
<dbReference type="PROSITE" id="PS52016">
    <property type="entry name" value="TONB_DEPENDENT_REC_3"/>
    <property type="match status" value="1"/>
</dbReference>
<dbReference type="PANTHER" id="PTHR47234">
    <property type="match status" value="1"/>
</dbReference>